<feature type="non-terminal residue" evidence="2">
    <location>
        <position position="93"/>
    </location>
</feature>
<proteinExistence type="predicted"/>
<evidence type="ECO:0000256" key="1">
    <source>
        <dbReference type="SAM" id="SignalP"/>
    </source>
</evidence>
<feature type="signal peptide" evidence="1">
    <location>
        <begin position="1"/>
        <end position="19"/>
    </location>
</feature>
<organism evidence="2 3">
    <name type="scientific">Pristionchus mayeri</name>
    <dbReference type="NCBI Taxonomy" id="1317129"/>
    <lineage>
        <taxon>Eukaryota</taxon>
        <taxon>Metazoa</taxon>
        <taxon>Ecdysozoa</taxon>
        <taxon>Nematoda</taxon>
        <taxon>Chromadorea</taxon>
        <taxon>Rhabditida</taxon>
        <taxon>Rhabditina</taxon>
        <taxon>Diplogasteromorpha</taxon>
        <taxon>Diplogasteroidea</taxon>
        <taxon>Neodiplogasteridae</taxon>
        <taxon>Pristionchus</taxon>
    </lineage>
</organism>
<comment type="caution">
    <text evidence="2">The sequence shown here is derived from an EMBL/GenBank/DDBJ whole genome shotgun (WGS) entry which is preliminary data.</text>
</comment>
<keyword evidence="3" id="KW-1185">Reference proteome</keyword>
<reference evidence="3" key="1">
    <citation type="submission" date="2022-10" db="EMBL/GenBank/DDBJ databases">
        <title>Genome assembly of Pristionchus species.</title>
        <authorList>
            <person name="Yoshida K."/>
            <person name="Sommer R.J."/>
        </authorList>
    </citation>
    <scope>NUCLEOTIDE SEQUENCE [LARGE SCALE GENOMIC DNA]</scope>
    <source>
        <strain evidence="3">RS5460</strain>
    </source>
</reference>
<feature type="non-terminal residue" evidence="2">
    <location>
        <position position="1"/>
    </location>
</feature>
<dbReference type="Proteomes" id="UP001328107">
    <property type="component" value="Unassembled WGS sequence"/>
</dbReference>
<name>A0AAN5DHF2_9BILA</name>
<accession>A0AAN5DHF2</accession>
<gene>
    <name evidence="2" type="ORF">PMAYCL1PPCAC_32792</name>
</gene>
<evidence type="ECO:0000313" key="2">
    <source>
        <dbReference type="EMBL" id="GMR62597.1"/>
    </source>
</evidence>
<dbReference type="EMBL" id="BTRK01000006">
    <property type="protein sequence ID" value="GMR62597.1"/>
    <property type="molecule type" value="Genomic_DNA"/>
</dbReference>
<sequence length="93" mass="10303">QPDMLTSLLYLALLPAVTPSEEWLPTCGAAQKQSIHDLVSTDIILRHLNSGVLNSTLTECSNFHRHICPKERPPTSVSFEGLFDQIVAIERSC</sequence>
<protein>
    <submittedName>
        <fullName evidence="2">Uncharacterized protein</fullName>
    </submittedName>
</protein>
<keyword evidence="1" id="KW-0732">Signal</keyword>
<feature type="chain" id="PRO_5042884620" evidence="1">
    <location>
        <begin position="20"/>
        <end position="93"/>
    </location>
</feature>
<evidence type="ECO:0000313" key="3">
    <source>
        <dbReference type="Proteomes" id="UP001328107"/>
    </source>
</evidence>
<dbReference type="AlphaFoldDB" id="A0AAN5DHF2"/>